<feature type="chain" id="PRO_5012407220" evidence="2">
    <location>
        <begin position="16"/>
        <end position="152"/>
    </location>
</feature>
<evidence type="ECO:0000313" key="4">
    <source>
        <dbReference type="Proteomes" id="UP000039046"/>
    </source>
</evidence>
<dbReference type="HOGENOM" id="CLU_1723607_0_0_1"/>
<dbReference type="AlphaFoldDB" id="A0A0A1SY75"/>
<dbReference type="OrthoDB" id="4867494at2759"/>
<dbReference type="EMBL" id="CDHN01000002">
    <property type="protein sequence ID" value="CEJ83978.1"/>
    <property type="molecule type" value="Genomic_DNA"/>
</dbReference>
<protein>
    <submittedName>
        <fullName evidence="3">Uncharacterized protein</fullName>
    </submittedName>
</protein>
<proteinExistence type="predicted"/>
<evidence type="ECO:0000256" key="2">
    <source>
        <dbReference type="SAM" id="SignalP"/>
    </source>
</evidence>
<evidence type="ECO:0000256" key="1">
    <source>
        <dbReference type="SAM" id="MobiDB-lite"/>
    </source>
</evidence>
<gene>
    <name evidence="3" type="ORF">VHEMI03342</name>
</gene>
<reference evidence="3 4" key="1">
    <citation type="journal article" date="2015" name="Genome Announc.">
        <title>Draft Genome Sequence and Gene Annotation of the Entomopathogenic Fungus Verticillium hemipterigenum.</title>
        <authorList>
            <person name="Horn F."/>
            <person name="Habel A."/>
            <person name="Scharf D.H."/>
            <person name="Dworschak J."/>
            <person name="Brakhage A.A."/>
            <person name="Guthke R."/>
            <person name="Hertweck C."/>
            <person name="Linde J."/>
        </authorList>
    </citation>
    <scope>NUCLEOTIDE SEQUENCE [LARGE SCALE GENOMIC DNA]</scope>
</reference>
<sequence>MQFFHLFCLVALAAASPQLPTPVGPPPPLTPADGSTSTPVPVVPPPPPTKATTETPKPPAPTPDGPICECGYTYCGSVLMTMKKPWNQKQLGDAYCKTPNASCPNNKPSSDIFSAAATSASMSVPITELAVRRPVLLLLINSQWLEDKKILL</sequence>
<evidence type="ECO:0000313" key="3">
    <source>
        <dbReference type="EMBL" id="CEJ83978.1"/>
    </source>
</evidence>
<feature type="signal peptide" evidence="2">
    <location>
        <begin position="1"/>
        <end position="15"/>
    </location>
</feature>
<feature type="region of interest" description="Disordered" evidence="1">
    <location>
        <begin position="22"/>
        <end position="64"/>
    </location>
</feature>
<keyword evidence="2" id="KW-0732">Signal</keyword>
<accession>A0A0A1SY75</accession>
<dbReference type="Proteomes" id="UP000039046">
    <property type="component" value="Unassembled WGS sequence"/>
</dbReference>
<name>A0A0A1SY75_9HYPO</name>
<keyword evidence="4" id="KW-1185">Reference proteome</keyword>
<organism evidence="3 4">
    <name type="scientific">[Torrubiella] hemipterigena</name>
    <dbReference type="NCBI Taxonomy" id="1531966"/>
    <lineage>
        <taxon>Eukaryota</taxon>
        <taxon>Fungi</taxon>
        <taxon>Dikarya</taxon>
        <taxon>Ascomycota</taxon>
        <taxon>Pezizomycotina</taxon>
        <taxon>Sordariomycetes</taxon>
        <taxon>Hypocreomycetidae</taxon>
        <taxon>Hypocreales</taxon>
        <taxon>Clavicipitaceae</taxon>
        <taxon>Clavicipitaceae incertae sedis</taxon>
        <taxon>'Torrubiella' clade</taxon>
    </lineage>
</organism>